<gene>
    <name evidence="6" type="primary">bamD</name>
    <name evidence="8" type="ORF">IFO71_00330</name>
</gene>
<comment type="caution">
    <text evidence="8">The sequence shown here is derived from an EMBL/GenBank/DDBJ whole genome shotgun (WGS) entry which is preliminary data.</text>
</comment>
<comment type="subunit">
    <text evidence="6">Part of the Bam complex.</text>
</comment>
<name>A0AAW3ZGN7_9GAMM</name>
<dbReference type="InterPro" id="IPR017689">
    <property type="entry name" value="BamD"/>
</dbReference>
<dbReference type="PROSITE" id="PS51257">
    <property type="entry name" value="PROKAR_LIPOPROTEIN"/>
    <property type="match status" value="1"/>
</dbReference>
<evidence type="ECO:0000256" key="4">
    <source>
        <dbReference type="ARBA" id="ARBA00023237"/>
    </source>
</evidence>
<dbReference type="PANTHER" id="PTHR37423:SF1">
    <property type="entry name" value="OUTER MEMBRANE PROTEIN ASSEMBLY FACTOR BAMD"/>
    <property type="match status" value="1"/>
</dbReference>
<dbReference type="SUPFAM" id="SSF48452">
    <property type="entry name" value="TPR-like"/>
    <property type="match status" value="1"/>
</dbReference>
<keyword evidence="3 6" id="KW-0564">Palmitate</keyword>
<sequence length="288" mass="33443">MIRYSGFFRSLPRFAPSFLPRALMLSAVLGLVAGCGWFQRKDPLETLPVEEMYATAKESLVGGNLSRAARYYQRLIARFPYGDYTEQAMLELSYAQYRGNKHEEALSSINRFIKTYPAHQKIAYAFYLKALINFERDTGVLERIVRIDSTMRDMTNAKQSFDDFAEVIRRYPDTPYAVDARQRMVYLRNRLARYEINVATYYLRRGAYVAAAQRGKYVLEVYPQSQHQGDALAVLSESYHQLGQEQLASDARRVLELNNPKHPYLSGDWPNERSWLRKLWPFGDRQSG</sequence>
<dbReference type="PANTHER" id="PTHR37423">
    <property type="entry name" value="SOLUBLE LYTIC MUREIN TRANSGLYCOSYLASE-RELATED"/>
    <property type="match status" value="1"/>
</dbReference>
<dbReference type="InterPro" id="IPR039565">
    <property type="entry name" value="BamD-like"/>
</dbReference>
<evidence type="ECO:0000313" key="9">
    <source>
        <dbReference type="Proteomes" id="UP000613768"/>
    </source>
</evidence>
<dbReference type="HAMAP" id="MF_00922">
    <property type="entry name" value="OM_assembly_BamD"/>
    <property type="match status" value="1"/>
</dbReference>
<dbReference type="EMBL" id="JACYTR010000001">
    <property type="protein sequence ID" value="MBD8524177.1"/>
    <property type="molecule type" value="Genomic_DNA"/>
</dbReference>
<keyword evidence="1 6" id="KW-0732">Signal</keyword>
<keyword evidence="4 6" id="KW-0998">Cell outer membrane</keyword>
<evidence type="ECO:0000256" key="3">
    <source>
        <dbReference type="ARBA" id="ARBA00023139"/>
    </source>
</evidence>
<evidence type="ECO:0000256" key="5">
    <source>
        <dbReference type="ARBA" id="ARBA00023288"/>
    </source>
</evidence>
<dbReference type="Pfam" id="PF13525">
    <property type="entry name" value="YfiO"/>
    <property type="match status" value="1"/>
</dbReference>
<dbReference type="Proteomes" id="UP000613768">
    <property type="component" value="Unassembled WGS sequence"/>
</dbReference>
<organism evidence="8 9">
    <name type="scientific">Pseudomarimonas arenosa</name>
    <dbReference type="NCBI Taxonomy" id="2774145"/>
    <lineage>
        <taxon>Bacteria</taxon>
        <taxon>Pseudomonadati</taxon>
        <taxon>Pseudomonadota</taxon>
        <taxon>Gammaproteobacteria</taxon>
        <taxon>Lysobacterales</taxon>
        <taxon>Lysobacteraceae</taxon>
        <taxon>Pseudomarimonas</taxon>
    </lineage>
</organism>
<comment type="similarity">
    <text evidence="6">Belongs to the BamD family.</text>
</comment>
<dbReference type="InterPro" id="IPR011990">
    <property type="entry name" value="TPR-like_helical_dom_sf"/>
</dbReference>
<dbReference type="GO" id="GO:0043165">
    <property type="term" value="P:Gram-negative-bacterium-type cell outer membrane assembly"/>
    <property type="evidence" value="ECO:0007669"/>
    <property type="project" value="UniProtKB-UniRule"/>
</dbReference>
<evidence type="ECO:0000259" key="7">
    <source>
        <dbReference type="Pfam" id="PF13525"/>
    </source>
</evidence>
<dbReference type="CDD" id="cd15830">
    <property type="entry name" value="BamD"/>
    <property type="match status" value="1"/>
</dbReference>
<comment type="function">
    <text evidence="6">Part of the outer membrane protein assembly complex, which is involved in assembly and insertion of beta-barrel proteins into the outer membrane.</text>
</comment>
<keyword evidence="2 6" id="KW-0472">Membrane</keyword>
<evidence type="ECO:0000256" key="2">
    <source>
        <dbReference type="ARBA" id="ARBA00023136"/>
    </source>
</evidence>
<accession>A0AAW3ZGN7</accession>
<dbReference type="NCBIfam" id="TIGR03302">
    <property type="entry name" value="OM_YfiO"/>
    <property type="match status" value="1"/>
</dbReference>
<evidence type="ECO:0000256" key="1">
    <source>
        <dbReference type="ARBA" id="ARBA00022729"/>
    </source>
</evidence>
<comment type="subcellular location">
    <subcellularLocation>
        <location evidence="6">Cell outer membrane</location>
        <topology evidence="6">Lipid-anchor</topology>
    </subcellularLocation>
</comment>
<reference evidence="8 9" key="1">
    <citation type="submission" date="2020-09" db="EMBL/GenBank/DDBJ databases">
        <title>Pseudoxanthomonas sp. CAU 1598 isolated from sand of Yaerae Beach.</title>
        <authorList>
            <person name="Kim W."/>
        </authorList>
    </citation>
    <scope>NUCLEOTIDE SEQUENCE [LARGE SCALE GENOMIC DNA]</scope>
    <source>
        <strain evidence="8 9">CAU 1598</strain>
    </source>
</reference>
<dbReference type="GO" id="GO:1990063">
    <property type="term" value="C:Bam protein complex"/>
    <property type="evidence" value="ECO:0007669"/>
    <property type="project" value="TreeGrafter"/>
</dbReference>
<feature type="domain" description="Outer membrane lipoprotein BamD-like" evidence="7">
    <location>
        <begin position="48"/>
        <end position="251"/>
    </location>
</feature>
<evidence type="ECO:0000256" key="6">
    <source>
        <dbReference type="HAMAP-Rule" id="MF_00922"/>
    </source>
</evidence>
<proteinExistence type="inferred from homology"/>
<dbReference type="Gene3D" id="1.25.40.10">
    <property type="entry name" value="Tetratricopeptide repeat domain"/>
    <property type="match status" value="1"/>
</dbReference>
<dbReference type="GO" id="GO:0051205">
    <property type="term" value="P:protein insertion into membrane"/>
    <property type="evidence" value="ECO:0007669"/>
    <property type="project" value="UniProtKB-UniRule"/>
</dbReference>
<dbReference type="AlphaFoldDB" id="A0AAW3ZGN7"/>
<keyword evidence="9" id="KW-1185">Reference proteome</keyword>
<keyword evidence="5 6" id="KW-0449">Lipoprotein</keyword>
<protein>
    <recommendedName>
        <fullName evidence="6">Outer membrane protein assembly factor BamD</fullName>
    </recommendedName>
</protein>
<dbReference type="RefSeq" id="WP_192027524.1">
    <property type="nucleotide sequence ID" value="NZ_JACYTR010000001.1"/>
</dbReference>
<evidence type="ECO:0000313" key="8">
    <source>
        <dbReference type="EMBL" id="MBD8524177.1"/>
    </source>
</evidence>